<evidence type="ECO:0000259" key="3">
    <source>
        <dbReference type="Pfam" id="PF21986"/>
    </source>
</evidence>
<gene>
    <name evidence="4" type="primary">atzF</name>
    <name evidence="4" type="ORF">SM436_32215</name>
</gene>
<dbReference type="PANTHER" id="PTHR11895">
    <property type="entry name" value="TRANSAMIDASE"/>
    <property type="match status" value="1"/>
</dbReference>
<accession>A0ABV4R7L0</accession>
<dbReference type="Gene3D" id="3.90.1300.10">
    <property type="entry name" value="Amidase signature (AS) domain"/>
    <property type="match status" value="1"/>
</dbReference>
<comment type="caution">
    <text evidence="4">The sequence shown here is derived from an EMBL/GenBank/DDBJ whole genome shotgun (WGS) entry which is preliminary data.</text>
</comment>
<dbReference type="SUPFAM" id="SSF75304">
    <property type="entry name" value="Amidase signature (AS) enzymes"/>
    <property type="match status" value="1"/>
</dbReference>
<feature type="domain" description="Allophanate hydrolase C-terminal" evidence="3">
    <location>
        <begin position="472"/>
        <end position="594"/>
    </location>
</feature>
<dbReference type="Gene3D" id="1.20.58.1700">
    <property type="match status" value="1"/>
</dbReference>
<dbReference type="PANTHER" id="PTHR11895:SF169">
    <property type="entry name" value="GLUTAMYL-TRNA(GLN) AMIDOTRANSFERASE"/>
    <property type="match status" value="1"/>
</dbReference>
<dbReference type="NCBIfam" id="NF006043">
    <property type="entry name" value="PRK08186.1"/>
    <property type="match status" value="1"/>
</dbReference>
<evidence type="ECO:0000313" key="4">
    <source>
        <dbReference type="EMBL" id="MFA1558379.1"/>
    </source>
</evidence>
<keyword evidence="4" id="KW-0378">Hydrolase</keyword>
<protein>
    <submittedName>
        <fullName evidence="4">Allophanate hydrolase</fullName>
        <ecNumber evidence="4">3.5.1.54</ecNumber>
    </submittedName>
</protein>
<organism evidence="4 5">
    <name type="scientific">Actinomadura chokoriensis</name>
    <dbReference type="NCBI Taxonomy" id="454156"/>
    <lineage>
        <taxon>Bacteria</taxon>
        <taxon>Bacillati</taxon>
        <taxon>Actinomycetota</taxon>
        <taxon>Actinomycetes</taxon>
        <taxon>Streptosporangiales</taxon>
        <taxon>Thermomonosporaceae</taxon>
        <taxon>Actinomadura</taxon>
    </lineage>
</organism>
<dbReference type="Pfam" id="PF21986">
    <property type="entry name" value="AH_C"/>
    <property type="match status" value="1"/>
</dbReference>
<dbReference type="InterPro" id="IPR036928">
    <property type="entry name" value="AS_sf"/>
</dbReference>
<dbReference type="InterPro" id="IPR053844">
    <property type="entry name" value="AH_C"/>
</dbReference>
<dbReference type="EC" id="3.5.1.54" evidence="4"/>
<evidence type="ECO:0000313" key="5">
    <source>
        <dbReference type="Proteomes" id="UP001569904"/>
    </source>
</evidence>
<dbReference type="Proteomes" id="UP001569904">
    <property type="component" value="Unassembled WGS sequence"/>
</dbReference>
<evidence type="ECO:0000259" key="2">
    <source>
        <dbReference type="Pfam" id="PF01425"/>
    </source>
</evidence>
<dbReference type="NCBIfam" id="TIGR02713">
    <property type="entry name" value="allophanate_hyd"/>
    <property type="match status" value="1"/>
</dbReference>
<feature type="domain" description="Amidase" evidence="2">
    <location>
        <begin position="50"/>
        <end position="424"/>
    </location>
</feature>
<evidence type="ECO:0000256" key="1">
    <source>
        <dbReference type="SAM" id="MobiDB-lite"/>
    </source>
</evidence>
<keyword evidence="5" id="KW-1185">Reference proteome</keyword>
<name>A0ABV4R7L0_9ACTN</name>
<dbReference type="InterPro" id="IPR000120">
    <property type="entry name" value="Amidase"/>
</dbReference>
<dbReference type="Pfam" id="PF01425">
    <property type="entry name" value="Amidase"/>
    <property type="match status" value="1"/>
</dbReference>
<proteinExistence type="predicted"/>
<dbReference type="RefSeq" id="WP_371945405.1">
    <property type="nucleotide sequence ID" value="NZ_JAXCEH010000030.1"/>
</dbReference>
<dbReference type="EMBL" id="JAXCEH010000030">
    <property type="protein sequence ID" value="MFA1558379.1"/>
    <property type="molecule type" value="Genomic_DNA"/>
</dbReference>
<dbReference type="InterPro" id="IPR014085">
    <property type="entry name" value="Allophanate_hydrolase"/>
</dbReference>
<reference evidence="4 5" key="1">
    <citation type="submission" date="2023-11" db="EMBL/GenBank/DDBJ databases">
        <title>Actinomadura monticuli sp. nov., isolated from volcanic ash.</title>
        <authorList>
            <person name="Lee S.D."/>
            <person name="Yang H."/>
            <person name="Kim I.S."/>
        </authorList>
    </citation>
    <scope>NUCLEOTIDE SEQUENCE [LARGE SCALE GENOMIC DNA]</scope>
    <source>
        <strain evidence="4 5">DSM 45346</strain>
    </source>
</reference>
<dbReference type="GO" id="GO:0004039">
    <property type="term" value="F:allophanate hydrolase activity"/>
    <property type="evidence" value="ECO:0007669"/>
    <property type="project" value="UniProtKB-EC"/>
</dbReference>
<dbReference type="InterPro" id="IPR023631">
    <property type="entry name" value="Amidase_dom"/>
</dbReference>
<feature type="region of interest" description="Disordered" evidence="1">
    <location>
        <begin position="1"/>
        <end position="32"/>
    </location>
</feature>
<sequence>MTTETVPDGQRVLAGQPVTDGQRHAADAGSPRPEAWIWRRPEAEVVASVEAAAGPLAGLRLAVKNNVDVEGIPTTAACPGFSSAPARADAPAVARLRAAGATLVGAANLDQFATGLVGQRSPYGRVRSAHRATHVSGGSSSGSAVAVATGEADIAIGTDTAGSGRVPAAFNGIVGVKPTLGVVSTDGVVPACRSYDALTIFARDLGTASLAMSVMAGGPGTRAWPADAPLAAPAAARVAVPDELPAMAPGWAEAFTAAADRLRADGCVVEAIPFASFLAAARLLYDGGLVAERHAAVGDFVDAHLGDGAARLDPTVAGIVHKAGSVTGSELSRDQARLADLRRECMTLLDGFDALLVPTAPFHPSMDEVAADPVGANSRVGTYTNFCNLFDLCAVAVPSGTVDEGEAGIAQFGVTVVARAFHDAVALDLASRVMVTAETPAETFPGADLGRGADAPPVPWPAAIADAGLQTVDLFVVGAHLRGQPLEGELRALGARWAGEATTSAAYRLAALDTTPPKPGMTRVGAGGAPIAGEVWQLTAGALGRFLAALPAPMTLGRVELSDGQWVVGFGATADATASGRDITAHGGWKAWLADQRSGPPPAQKGHGR</sequence>
<dbReference type="Gene3D" id="3.10.490.10">
    <property type="entry name" value="Gamma-glutamyl cyclotransferase-like"/>
    <property type="match status" value="1"/>
</dbReference>